<dbReference type="InterPro" id="IPR013105">
    <property type="entry name" value="TPR_2"/>
</dbReference>
<reference evidence="6" key="1">
    <citation type="journal article" date="2019" name="Int. J. Syst. Evol. Microbiol.">
        <title>The Global Catalogue of Microorganisms (GCM) 10K type strain sequencing project: providing services to taxonomists for standard genome sequencing and annotation.</title>
        <authorList>
            <consortium name="The Broad Institute Genomics Platform"/>
            <consortium name="The Broad Institute Genome Sequencing Center for Infectious Disease"/>
            <person name="Wu L."/>
            <person name="Ma J."/>
        </authorList>
    </citation>
    <scope>NUCLEOTIDE SEQUENCE [LARGE SCALE GENOMIC DNA]</scope>
    <source>
        <strain evidence="6">JCM 18326</strain>
    </source>
</reference>
<dbReference type="Proteomes" id="UP001500298">
    <property type="component" value="Unassembled WGS sequence"/>
</dbReference>
<feature type="repeat" description="TPR" evidence="3">
    <location>
        <begin position="62"/>
        <end position="95"/>
    </location>
</feature>
<evidence type="ECO:0000313" key="6">
    <source>
        <dbReference type="Proteomes" id="UP001500298"/>
    </source>
</evidence>
<dbReference type="RefSeq" id="WP_345374024.1">
    <property type="nucleotide sequence ID" value="NZ_BAABJX010000055.1"/>
</dbReference>
<proteinExistence type="predicted"/>
<organism evidence="5 6">
    <name type="scientific">Algivirga pacifica</name>
    <dbReference type="NCBI Taxonomy" id="1162670"/>
    <lineage>
        <taxon>Bacteria</taxon>
        <taxon>Pseudomonadati</taxon>
        <taxon>Bacteroidota</taxon>
        <taxon>Cytophagia</taxon>
        <taxon>Cytophagales</taxon>
        <taxon>Flammeovirgaceae</taxon>
        <taxon>Algivirga</taxon>
    </lineage>
</organism>
<keyword evidence="1" id="KW-0677">Repeat</keyword>
<dbReference type="PANTHER" id="PTHR44858:SF1">
    <property type="entry name" value="UDP-N-ACETYLGLUCOSAMINE--PEPTIDE N-ACETYLGLUCOSAMINYLTRANSFERASE SPINDLY-RELATED"/>
    <property type="match status" value="1"/>
</dbReference>
<dbReference type="SMART" id="SM00028">
    <property type="entry name" value="TPR"/>
    <property type="match status" value="5"/>
</dbReference>
<sequence>MKNHLRLLNLIIGLISIFSISSCNSNNSEEQLTQAKQKIDQGKYREAISIIEEIERHSANNHEALNVKGVAYFLMQEHSKALGTFSTAIEIDSTHSKYFENRANVKRHLKDNKGAIQDYTRAIALQGNNANAFLNRALCEINTGYTEEALADFNKAEQLSAGKDMKVFFYRAKLLMTQERFEEAIVDLDKAIDLAPNHADSFYYRAMAETGANGVSDKVCELLRKANNLGSDAAASAMAEYCQ</sequence>
<dbReference type="Gene3D" id="1.25.40.10">
    <property type="entry name" value="Tetratricopeptide repeat domain"/>
    <property type="match status" value="3"/>
</dbReference>
<dbReference type="InterPro" id="IPR050498">
    <property type="entry name" value="Ycf3"/>
</dbReference>
<dbReference type="PANTHER" id="PTHR44858">
    <property type="entry name" value="TETRATRICOPEPTIDE REPEAT PROTEIN 6"/>
    <property type="match status" value="1"/>
</dbReference>
<evidence type="ECO:0000313" key="5">
    <source>
        <dbReference type="EMBL" id="GAA4846702.1"/>
    </source>
</evidence>
<evidence type="ECO:0008006" key="7">
    <source>
        <dbReference type="Google" id="ProtNLM"/>
    </source>
</evidence>
<dbReference type="Pfam" id="PF13432">
    <property type="entry name" value="TPR_16"/>
    <property type="match status" value="2"/>
</dbReference>
<dbReference type="InterPro" id="IPR011990">
    <property type="entry name" value="TPR-like_helical_dom_sf"/>
</dbReference>
<dbReference type="InterPro" id="IPR019734">
    <property type="entry name" value="TPR_rpt"/>
</dbReference>
<dbReference type="PROSITE" id="PS50005">
    <property type="entry name" value="TPR"/>
    <property type="match status" value="2"/>
</dbReference>
<dbReference type="EMBL" id="BAABJX010000055">
    <property type="protein sequence ID" value="GAA4846702.1"/>
    <property type="molecule type" value="Genomic_DNA"/>
</dbReference>
<feature type="repeat" description="TPR" evidence="3">
    <location>
        <begin position="165"/>
        <end position="198"/>
    </location>
</feature>
<keyword evidence="2 3" id="KW-0802">TPR repeat</keyword>
<dbReference type="PROSITE" id="PS51257">
    <property type="entry name" value="PROKAR_LIPOPROTEIN"/>
    <property type="match status" value="1"/>
</dbReference>
<keyword evidence="6" id="KW-1185">Reference proteome</keyword>
<dbReference type="Pfam" id="PF07719">
    <property type="entry name" value="TPR_2"/>
    <property type="match status" value="1"/>
</dbReference>
<keyword evidence="4" id="KW-0732">Signal</keyword>
<dbReference type="SUPFAM" id="SSF48452">
    <property type="entry name" value="TPR-like"/>
    <property type="match status" value="1"/>
</dbReference>
<comment type="caution">
    <text evidence="5">The sequence shown here is derived from an EMBL/GenBank/DDBJ whole genome shotgun (WGS) entry which is preliminary data.</text>
</comment>
<accession>A0ABP9DIJ1</accession>
<evidence type="ECO:0000256" key="3">
    <source>
        <dbReference type="PROSITE-ProRule" id="PRU00339"/>
    </source>
</evidence>
<feature type="chain" id="PRO_5046611772" description="Tetratricopeptide repeat protein" evidence="4">
    <location>
        <begin position="26"/>
        <end position="243"/>
    </location>
</feature>
<evidence type="ECO:0000256" key="2">
    <source>
        <dbReference type="ARBA" id="ARBA00022803"/>
    </source>
</evidence>
<evidence type="ECO:0000256" key="4">
    <source>
        <dbReference type="SAM" id="SignalP"/>
    </source>
</evidence>
<evidence type="ECO:0000256" key="1">
    <source>
        <dbReference type="ARBA" id="ARBA00022737"/>
    </source>
</evidence>
<feature type="signal peptide" evidence="4">
    <location>
        <begin position="1"/>
        <end position="25"/>
    </location>
</feature>
<name>A0ABP9DIJ1_9BACT</name>
<gene>
    <name evidence="5" type="ORF">GCM10023331_34270</name>
</gene>
<protein>
    <recommendedName>
        <fullName evidence="7">Tetratricopeptide repeat protein</fullName>
    </recommendedName>
</protein>